<keyword evidence="2 15" id="KW-0813">Transport</keyword>
<dbReference type="Gene3D" id="1.20.5.620">
    <property type="entry name" value="F1F0 ATP synthase subunit B, membrane domain"/>
    <property type="match status" value="1"/>
</dbReference>
<evidence type="ECO:0000256" key="9">
    <source>
        <dbReference type="ARBA" id="ARBA00023136"/>
    </source>
</evidence>
<organism evidence="18 19">
    <name type="scientific">Duncaniella dubosii</name>
    <dbReference type="NCBI Taxonomy" id="2518971"/>
    <lineage>
        <taxon>Bacteria</taxon>
        <taxon>Pseudomonadati</taxon>
        <taxon>Bacteroidota</taxon>
        <taxon>Bacteroidia</taxon>
        <taxon>Bacteroidales</taxon>
        <taxon>Muribaculaceae</taxon>
        <taxon>Duncaniella</taxon>
    </lineage>
</organism>
<keyword evidence="17" id="KW-0175">Coiled coil</keyword>
<dbReference type="GO" id="GO:0045259">
    <property type="term" value="C:proton-transporting ATP synthase complex"/>
    <property type="evidence" value="ECO:0007669"/>
    <property type="project" value="UniProtKB-KW"/>
</dbReference>
<dbReference type="InterPro" id="IPR028987">
    <property type="entry name" value="ATP_synth_B-like_membr_sf"/>
</dbReference>
<name>A0A4P7W1B7_9BACT</name>
<evidence type="ECO:0000256" key="12">
    <source>
        <dbReference type="ARBA" id="ARBA00025614"/>
    </source>
</evidence>
<evidence type="ECO:0000256" key="10">
    <source>
        <dbReference type="ARBA" id="ARBA00023310"/>
    </source>
</evidence>
<dbReference type="InterPro" id="IPR005864">
    <property type="entry name" value="ATP_synth_F0_bsu_bac"/>
</dbReference>
<dbReference type="CDD" id="cd06503">
    <property type="entry name" value="ATP-synt_Fo_b"/>
    <property type="match status" value="1"/>
</dbReference>
<comment type="subunit">
    <text evidence="13">F-type ATPases have 2 components, F(1) - the catalytic core - and F(0) - the membrane proton channel. F(1) has five subunits: alpha(3), beta(3), gamma(1), delta(1), epsilon(1). F(0) has four main subunits: a(1), b(2) and c(10-14). The alpha and beta chains form an alternating ring which encloses part of the gamma chain. F(1) is attached to F(0) by a central stalk formed by the gamma and epsilon chains, while a peripheral stalk is formed by the delta and b chains.</text>
</comment>
<keyword evidence="9 15" id="KW-0472">Membrane</keyword>
<dbReference type="KEGG" id="ddb:E7747_04910"/>
<evidence type="ECO:0000256" key="4">
    <source>
        <dbReference type="ARBA" id="ARBA00022547"/>
    </source>
</evidence>
<keyword evidence="10 15" id="KW-0066">ATP synthesis</keyword>
<evidence type="ECO:0000256" key="16">
    <source>
        <dbReference type="RuleBase" id="RU003848"/>
    </source>
</evidence>
<evidence type="ECO:0000256" key="1">
    <source>
        <dbReference type="ARBA" id="ARBA00005513"/>
    </source>
</evidence>
<dbReference type="GO" id="GO:0046933">
    <property type="term" value="F:proton-transporting ATP synthase activity, rotational mechanism"/>
    <property type="evidence" value="ECO:0007669"/>
    <property type="project" value="UniProtKB-UniRule"/>
</dbReference>
<evidence type="ECO:0000256" key="17">
    <source>
        <dbReference type="SAM" id="Coils"/>
    </source>
</evidence>
<evidence type="ECO:0000256" key="3">
    <source>
        <dbReference type="ARBA" id="ARBA00022475"/>
    </source>
</evidence>
<keyword evidence="5 15" id="KW-0812">Transmembrane</keyword>
<dbReference type="HAMAP" id="MF_01398">
    <property type="entry name" value="ATP_synth_b_bprime"/>
    <property type="match status" value="1"/>
</dbReference>
<evidence type="ECO:0000313" key="19">
    <source>
        <dbReference type="Proteomes" id="UP000297149"/>
    </source>
</evidence>
<dbReference type="NCBIfam" id="TIGR01144">
    <property type="entry name" value="ATP_synt_b"/>
    <property type="match status" value="1"/>
</dbReference>
<evidence type="ECO:0000256" key="2">
    <source>
        <dbReference type="ARBA" id="ARBA00022448"/>
    </source>
</evidence>
<dbReference type="Pfam" id="PF00430">
    <property type="entry name" value="ATP-synt_B"/>
    <property type="match status" value="1"/>
</dbReference>
<reference evidence="19" key="1">
    <citation type="submission" date="2019-02" db="EMBL/GenBank/DDBJ databases">
        <title>Isolation and identification of novel species under the genus Muribaculum.</title>
        <authorList>
            <person name="Miyake S."/>
            <person name="Ding Y."/>
            <person name="Low A."/>
            <person name="Soh M."/>
            <person name="Seedorf H."/>
        </authorList>
    </citation>
    <scope>NUCLEOTIDE SEQUENCE [LARGE SCALE GENOMIC DNA]</scope>
    <source>
        <strain evidence="19">H5</strain>
    </source>
</reference>
<dbReference type="Proteomes" id="UP000297149">
    <property type="component" value="Chromosome"/>
</dbReference>
<evidence type="ECO:0000256" key="7">
    <source>
        <dbReference type="ARBA" id="ARBA00022989"/>
    </source>
</evidence>
<evidence type="ECO:0000256" key="13">
    <source>
        <dbReference type="ARBA" id="ARBA00026054"/>
    </source>
</evidence>
<evidence type="ECO:0000256" key="5">
    <source>
        <dbReference type="ARBA" id="ARBA00022692"/>
    </source>
</evidence>
<keyword evidence="7 15" id="KW-1133">Transmembrane helix</keyword>
<dbReference type="PANTHER" id="PTHR33445">
    <property type="entry name" value="ATP SYNTHASE SUBUNIT B', CHLOROPLASTIC"/>
    <property type="match status" value="1"/>
</dbReference>
<evidence type="ECO:0000256" key="11">
    <source>
        <dbReference type="ARBA" id="ARBA00025198"/>
    </source>
</evidence>
<keyword evidence="3 15" id="KW-1003">Cell membrane</keyword>
<dbReference type="SUPFAM" id="SSF81573">
    <property type="entry name" value="F1F0 ATP synthase subunit B, membrane domain"/>
    <property type="match status" value="1"/>
</dbReference>
<dbReference type="InterPro" id="IPR002146">
    <property type="entry name" value="ATP_synth_b/b'su_bac/chlpt"/>
</dbReference>
<dbReference type="GO" id="GO:0046961">
    <property type="term" value="F:proton-transporting ATPase activity, rotational mechanism"/>
    <property type="evidence" value="ECO:0007669"/>
    <property type="project" value="TreeGrafter"/>
</dbReference>
<evidence type="ECO:0000256" key="8">
    <source>
        <dbReference type="ARBA" id="ARBA00023065"/>
    </source>
</evidence>
<evidence type="ECO:0000256" key="15">
    <source>
        <dbReference type="HAMAP-Rule" id="MF_01398"/>
    </source>
</evidence>
<keyword evidence="19" id="KW-1185">Reference proteome</keyword>
<sequence>MELFTPDFGLVFWMFVSFAVLFFILWKWGWPVIMKGVSDRADLIDKGVEYAQNAKQQLDHAREEADKYIADARRQQADMLREADKMKSQIIEEARTAAQSEAKKVMDAAKVSIEQERKQAEQQFRNEVSSFALDIAQKVVRNEMKDEKAQEKLVNSLLDEMEKQN</sequence>
<evidence type="ECO:0000256" key="14">
    <source>
        <dbReference type="ARBA" id="ARBA00037847"/>
    </source>
</evidence>
<comment type="subunit">
    <text evidence="15">F-type ATPases have 2 components, F(1) - the catalytic core - and F(0) - the membrane proton channel. F(1) has five subunits: alpha(3), beta(3), gamma(1), delta(1), epsilon(1). F(0) has three main subunits: a(1), b(2) and c(10-14). The alpha and beta chains form an alternating ring which encloses part of the gamma chain. F(1) is attached to F(0) by a central stalk formed by the gamma and epsilon chains, while a peripheral stalk is formed by the delta and b chains.</text>
</comment>
<keyword evidence="8 15" id="KW-0406">Ion transport</keyword>
<evidence type="ECO:0000313" key="18">
    <source>
        <dbReference type="EMBL" id="QCD41681.1"/>
    </source>
</evidence>
<comment type="similarity">
    <text evidence="1 15 16">Belongs to the ATPase B chain family.</text>
</comment>
<dbReference type="AlphaFoldDB" id="A0A4P7W1B7"/>
<dbReference type="EMBL" id="CP039396">
    <property type="protein sequence ID" value="QCD41681.1"/>
    <property type="molecule type" value="Genomic_DNA"/>
</dbReference>
<evidence type="ECO:0000256" key="6">
    <source>
        <dbReference type="ARBA" id="ARBA00022781"/>
    </source>
</evidence>
<comment type="function">
    <text evidence="12">Component of the F(0) channel, it forms part of the peripheral stalk, linking F(1) to F(0). The b'-subunit is a diverged and duplicated form of b found in plants and photosynthetic bacteria.</text>
</comment>
<keyword evidence="6 15" id="KW-0375">Hydrogen ion transport</keyword>
<dbReference type="RefSeq" id="WP_123613861.1">
    <property type="nucleotide sequence ID" value="NZ_CAXHQF010000046.1"/>
</dbReference>
<comment type="function">
    <text evidence="11 15">F(1)F(0) ATP synthase produces ATP from ADP in the presence of a proton or sodium gradient. F-type ATPases consist of two structural domains, F(1) containing the extramembraneous catalytic core and F(0) containing the membrane proton channel, linked together by a central stalk and a peripheral stalk. During catalysis, ATP synthesis in the catalytic domain of F(1) is coupled via a rotary mechanism of the central stalk subunits to proton translocation.</text>
</comment>
<accession>A0A4P7W1B7</accession>
<feature type="coiled-coil region" evidence="17">
    <location>
        <begin position="51"/>
        <end position="164"/>
    </location>
</feature>
<dbReference type="InterPro" id="IPR050059">
    <property type="entry name" value="ATP_synthase_B_chain"/>
</dbReference>
<keyword evidence="4 15" id="KW-0138">CF(0)</keyword>
<feature type="transmembrane region" description="Helical" evidence="15">
    <location>
        <begin position="12"/>
        <end position="30"/>
    </location>
</feature>
<comment type="subcellular location">
    <subcellularLocation>
        <location evidence="15">Cell membrane</location>
        <topology evidence="15">Single-pass membrane protein</topology>
    </subcellularLocation>
    <subcellularLocation>
        <location evidence="14">Endomembrane system</location>
        <topology evidence="14">Single-pass membrane protein</topology>
    </subcellularLocation>
</comment>
<protein>
    <recommendedName>
        <fullName evidence="15">ATP synthase subunit b</fullName>
    </recommendedName>
    <alternativeName>
        <fullName evidence="15">ATP synthase F(0) sector subunit b</fullName>
    </alternativeName>
    <alternativeName>
        <fullName evidence="15">ATPase subunit I</fullName>
    </alternativeName>
    <alternativeName>
        <fullName evidence="15">F-type ATPase subunit b</fullName>
        <shortName evidence="15">F-ATPase subunit b</shortName>
    </alternativeName>
</protein>
<dbReference type="GO" id="GO:0005886">
    <property type="term" value="C:plasma membrane"/>
    <property type="evidence" value="ECO:0007669"/>
    <property type="project" value="UniProtKB-SubCell"/>
</dbReference>
<proteinExistence type="inferred from homology"/>
<dbReference type="PANTHER" id="PTHR33445:SF1">
    <property type="entry name" value="ATP SYNTHASE SUBUNIT B"/>
    <property type="match status" value="1"/>
</dbReference>
<gene>
    <name evidence="15" type="primary">atpF</name>
    <name evidence="18" type="ORF">E7747_04910</name>
</gene>
<dbReference type="GO" id="GO:0012505">
    <property type="term" value="C:endomembrane system"/>
    <property type="evidence" value="ECO:0007669"/>
    <property type="project" value="UniProtKB-SubCell"/>
</dbReference>